<dbReference type="EMBL" id="VMHE01000006">
    <property type="protein sequence ID" value="TSJ65982.1"/>
    <property type="molecule type" value="Genomic_DNA"/>
</dbReference>
<dbReference type="InterPro" id="IPR027417">
    <property type="entry name" value="P-loop_NTPase"/>
</dbReference>
<dbReference type="SMART" id="SM00763">
    <property type="entry name" value="AAA_PrkA"/>
    <property type="match status" value="1"/>
</dbReference>
<comment type="caution">
    <text evidence="2">The sequence shown here is derived from an EMBL/GenBank/DDBJ whole genome shotgun (WGS) entry which is preliminary data.</text>
</comment>
<dbReference type="Gene3D" id="3.40.50.300">
    <property type="entry name" value="P-loop containing nucleotide triphosphate hydrolases"/>
    <property type="match status" value="1"/>
</dbReference>
<evidence type="ECO:0000259" key="1">
    <source>
        <dbReference type="SMART" id="SM00763"/>
    </source>
</evidence>
<dbReference type="Proteomes" id="UP000316425">
    <property type="component" value="Unassembled WGS sequence"/>
</dbReference>
<dbReference type="PANTHER" id="PTHR30267">
    <property type="entry name" value="PROTEIN KINASE PRKA"/>
    <property type="match status" value="1"/>
</dbReference>
<organism evidence="2 3">
    <name type="scientific">Allobacillus salarius</name>
    <dbReference type="NCBI Taxonomy" id="1955272"/>
    <lineage>
        <taxon>Bacteria</taxon>
        <taxon>Bacillati</taxon>
        <taxon>Bacillota</taxon>
        <taxon>Bacilli</taxon>
        <taxon>Bacillales</taxon>
        <taxon>Bacillaceae</taxon>
        <taxon>Allobacillus</taxon>
    </lineage>
</organism>
<dbReference type="OrthoDB" id="9761914at2"/>
<dbReference type="SUPFAM" id="SSF52540">
    <property type="entry name" value="P-loop containing nucleoside triphosphate hydrolases"/>
    <property type="match status" value="1"/>
</dbReference>
<proteinExistence type="predicted"/>
<keyword evidence="3" id="KW-1185">Reference proteome</keyword>
<feature type="domain" description="PrkA AAA" evidence="1">
    <location>
        <begin position="7"/>
        <end position="346"/>
    </location>
</feature>
<reference evidence="2 3" key="1">
    <citation type="submission" date="2019-07" db="EMBL/GenBank/DDBJ databases">
        <title>Allobacillus sp. nov. SKP isolated from shrimp paste of Euphausiacea.</title>
        <authorList>
            <person name="Kanchanasin P."/>
            <person name="Tanasupawat S."/>
            <person name="Shi W."/>
            <person name="Wu L."/>
            <person name="Ma J."/>
        </authorList>
    </citation>
    <scope>NUCLEOTIDE SEQUENCE [LARGE SCALE GENOMIC DNA]</scope>
    <source>
        <strain evidence="2 3">SKP4-8</strain>
    </source>
</reference>
<evidence type="ECO:0000313" key="2">
    <source>
        <dbReference type="EMBL" id="TSJ65982.1"/>
    </source>
</evidence>
<accession>A0A556PNL1</accession>
<dbReference type="InterPro" id="IPR010650">
    <property type="entry name" value="PrkA_C"/>
</dbReference>
<name>A0A556PNL1_9BACI</name>
<dbReference type="Pfam" id="PF08298">
    <property type="entry name" value="AAA_PrkA"/>
    <property type="match status" value="1"/>
</dbReference>
<dbReference type="AlphaFoldDB" id="A0A556PNL1"/>
<sequence>MMTTHSFTLEMYVEEILKKNIIPRTSHERLYLAIQHAMEKNNHHLLYGMDELLEQLLTRYFRPAAKGYDIRKRMLVLIGPPGSGKSTFVQFFKQALSDFTETDQGAVYRIFNCPLHENPLHALPQSLKRTIKSVTGYEVHGELSPLNTHKLTVEWGNDWRKIPVERITISENERRGIGTFLPGDPQVQEISDLMGEVDFSTITDYGSQSHPYAYRYDGELQVGNQGILELQELFKLSPKLLYPLLSVTEEQKYKIPRQAMTHSDLVIIGHSNPEDFEQFFASSENRPLASRMIIQRVPYNLNLDEEVKLYKSKLTEQDLIKIQPFALESLAATVIYSRLQSSRHEMTKLEKISLYQSKQPPYESLKQEFTDEGMDGLDPRLIFHILSMAMANRQEIVTCEYLLHLLSNEIKSDLRFHITEKEKFLTAIEQGKRYFYGEIEHFLLKNFAEIEKDFVEMSTDDYLLNRKEDDGFLTAIHEHFNEKDESIQFKELPEKIKHRICQLSVNQWIFINGDLSKWYKRKMLPKLSKNEHQMNAELEKIIKKYDDS</sequence>
<dbReference type="PANTHER" id="PTHR30267:SF2">
    <property type="entry name" value="PROTEIN PRKA"/>
    <property type="match status" value="1"/>
</dbReference>
<protein>
    <recommendedName>
        <fullName evidence="1">PrkA AAA domain-containing protein</fullName>
    </recommendedName>
</protein>
<gene>
    <name evidence="2" type="ORF">FPQ13_05280</name>
</gene>
<dbReference type="GO" id="GO:0004672">
    <property type="term" value="F:protein kinase activity"/>
    <property type="evidence" value="ECO:0007669"/>
    <property type="project" value="TreeGrafter"/>
</dbReference>
<dbReference type="InterPro" id="IPR013153">
    <property type="entry name" value="Prk_AAA"/>
</dbReference>
<dbReference type="Pfam" id="PF06798">
    <property type="entry name" value="PrkA"/>
    <property type="match status" value="1"/>
</dbReference>
<evidence type="ECO:0000313" key="3">
    <source>
        <dbReference type="Proteomes" id="UP000316425"/>
    </source>
</evidence>